<dbReference type="AlphaFoldDB" id="A0A239X1Q2"/>
<organism evidence="5 6">
    <name type="scientific">Cutibacterium granulosum</name>
    <dbReference type="NCBI Taxonomy" id="33011"/>
    <lineage>
        <taxon>Bacteria</taxon>
        <taxon>Bacillati</taxon>
        <taxon>Actinomycetota</taxon>
        <taxon>Actinomycetes</taxon>
        <taxon>Propionibacteriales</taxon>
        <taxon>Propionibacteriaceae</taxon>
        <taxon>Cutibacterium</taxon>
    </lineage>
</organism>
<reference evidence="5 6" key="1">
    <citation type="submission" date="2017-06" db="EMBL/GenBank/DDBJ databases">
        <authorList>
            <consortium name="Pathogen Informatics"/>
        </authorList>
    </citation>
    <scope>NUCLEOTIDE SEQUENCE [LARGE SCALE GENOMIC DNA]</scope>
    <source>
        <strain evidence="5 6">NCTC11865</strain>
    </source>
</reference>
<feature type="domain" description="ABC transporter" evidence="4">
    <location>
        <begin position="2"/>
        <end position="234"/>
    </location>
</feature>
<evidence type="ECO:0000259" key="4">
    <source>
        <dbReference type="PROSITE" id="PS50893"/>
    </source>
</evidence>
<dbReference type="EMBL" id="LT906441">
    <property type="protein sequence ID" value="SNV39988.1"/>
    <property type="molecule type" value="Genomic_DNA"/>
</dbReference>
<dbReference type="eggNOG" id="COG1120">
    <property type="taxonomic scope" value="Bacteria"/>
</dbReference>
<dbReference type="PROSITE" id="PS00211">
    <property type="entry name" value="ABC_TRANSPORTER_1"/>
    <property type="match status" value="1"/>
</dbReference>
<dbReference type="InterPro" id="IPR003439">
    <property type="entry name" value="ABC_transporter-like_ATP-bd"/>
</dbReference>
<name>A0A239X1Q2_9ACTN</name>
<evidence type="ECO:0000313" key="5">
    <source>
        <dbReference type="EMBL" id="SNV39988.1"/>
    </source>
</evidence>
<proteinExistence type="predicted"/>
<evidence type="ECO:0000256" key="2">
    <source>
        <dbReference type="ARBA" id="ARBA00022741"/>
    </source>
</evidence>
<dbReference type="Proteomes" id="UP000215332">
    <property type="component" value="Chromosome 1"/>
</dbReference>
<sequence>MIDVHSLVIRRGNRVVVDEVDLSAGDGSTIGVVGPNGAGKSTLVQAMYRALPAASGEVLIDSSDVTSLSRRAIARAVAVVSQERDEGLPLTVRDAVGLGRLSHRSLAGYGDAEDRSMVDAALARVDITYLADRLITQLSGGERQRALIARAIAQDTDHLLLDEPTNHLDIRHQFELLALVATIPATTVIVLHDLNLAARCCDKLILLDHGRLVASGPTQQVLDPELISQVYGVQVHRIDHAGQPRLLFDPLDSTAADHSRR</sequence>
<dbReference type="SUPFAM" id="SSF52540">
    <property type="entry name" value="P-loop containing nucleoside triphosphate hydrolases"/>
    <property type="match status" value="1"/>
</dbReference>
<dbReference type="PROSITE" id="PS50893">
    <property type="entry name" value="ABC_TRANSPORTER_2"/>
    <property type="match status" value="1"/>
</dbReference>
<dbReference type="RefSeq" id="WP_065860456.1">
    <property type="nucleotide sequence ID" value="NZ_JAWFFS010000054.1"/>
</dbReference>
<dbReference type="GO" id="GO:0016887">
    <property type="term" value="F:ATP hydrolysis activity"/>
    <property type="evidence" value="ECO:0007669"/>
    <property type="project" value="InterPro"/>
</dbReference>
<dbReference type="Pfam" id="PF00005">
    <property type="entry name" value="ABC_tran"/>
    <property type="match status" value="1"/>
</dbReference>
<keyword evidence="1" id="KW-0813">Transport</keyword>
<dbReference type="FunFam" id="3.40.50.300:FF:000134">
    <property type="entry name" value="Iron-enterobactin ABC transporter ATP-binding protein"/>
    <property type="match status" value="1"/>
</dbReference>
<dbReference type="PANTHER" id="PTHR42794:SF2">
    <property type="entry name" value="ABC TRANSPORTER ATP-BINDING PROTEIN"/>
    <property type="match status" value="1"/>
</dbReference>
<dbReference type="GO" id="GO:0005524">
    <property type="term" value="F:ATP binding"/>
    <property type="evidence" value="ECO:0007669"/>
    <property type="project" value="UniProtKB-KW"/>
</dbReference>
<dbReference type="KEGG" id="cgrn:4412665_01857"/>
<evidence type="ECO:0000256" key="3">
    <source>
        <dbReference type="ARBA" id="ARBA00022840"/>
    </source>
</evidence>
<dbReference type="InterPro" id="IPR003593">
    <property type="entry name" value="AAA+_ATPase"/>
</dbReference>
<dbReference type="Gene3D" id="3.40.50.300">
    <property type="entry name" value="P-loop containing nucleotide triphosphate hydrolases"/>
    <property type="match status" value="1"/>
</dbReference>
<gene>
    <name evidence="5" type="primary">fhuC_2</name>
    <name evidence="5" type="ORF">SAMEA4412665_01857</name>
</gene>
<dbReference type="CDD" id="cd03214">
    <property type="entry name" value="ABC_Iron-Siderophores_B12_Hemin"/>
    <property type="match status" value="1"/>
</dbReference>
<accession>A0A239X1Q2</accession>
<dbReference type="PANTHER" id="PTHR42794">
    <property type="entry name" value="HEMIN IMPORT ATP-BINDING PROTEIN HMUV"/>
    <property type="match status" value="1"/>
</dbReference>
<keyword evidence="5" id="KW-0378">Hydrolase</keyword>
<protein>
    <submittedName>
        <fullName evidence="5">Iron(3+)-hydroxamate import ATP-binding protein FhuC</fullName>
        <ecNumber evidence="5">3.6.3.34</ecNumber>
    </submittedName>
</protein>
<evidence type="ECO:0000313" key="6">
    <source>
        <dbReference type="Proteomes" id="UP000215332"/>
    </source>
</evidence>
<dbReference type="InterPro" id="IPR017871">
    <property type="entry name" value="ABC_transporter-like_CS"/>
</dbReference>
<evidence type="ECO:0000256" key="1">
    <source>
        <dbReference type="ARBA" id="ARBA00022448"/>
    </source>
</evidence>
<dbReference type="EC" id="3.6.3.34" evidence="5"/>
<dbReference type="InterPro" id="IPR027417">
    <property type="entry name" value="P-loop_NTPase"/>
</dbReference>
<keyword evidence="3 5" id="KW-0067">ATP-binding</keyword>
<dbReference type="SMART" id="SM00382">
    <property type="entry name" value="AAA"/>
    <property type="match status" value="1"/>
</dbReference>
<keyword evidence="2" id="KW-0547">Nucleotide-binding</keyword>